<dbReference type="InterPro" id="IPR016555">
    <property type="entry name" value="PLipase_D_euk"/>
</dbReference>
<accession>A0A226DFH2</accession>
<dbReference type="CDD" id="cd09138">
    <property type="entry name" value="PLDc_vPLD1_2_yPLD_like_1"/>
    <property type="match status" value="1"/>
</dbReference>
<keyword evidence="6" id="KW-0443">Lipid metabolism</keyword>
<feature type="domain" description="PLD phosphodiesterase" evidence="9">
    <location>
        <begin position="1038"/>
        <end position="1065"/>
    </location>
</feature>
<dbReference type="GO" id="GO:0035091">
    <property type="term" value="F:phosphatidylinositol binding"/>
    <property type="evidence" value="ECO:0007669"/>
    <property type="project" value="InterPro"/>
</dbReference>
<keyword evidence="12" id="KW-1185">Reference proteome</keyword>
<keyword evidence="4 7" id="KW-0378">Hydrolase</keyword>
<organism evidence="11 12">
    <name type="scientific">Folsomia candida</name>
    <name type="common">Springtail</name>
    <dbReference type="NCBI Taxonomy" id="158441"/>
    <lineage>
        <taxon>Eukaryota</taxon>
        <taxon>Metazoa</taxon>
        <taxon>Ecdysozoa</taxon>
        <taxon>Arthropoda</taxon>
        <taxon>Hexapoda</taxon>
        <taxon>Collembola</taxon>
        <taxon>Entomobryomorpha</taxon>
        <taxon>Isotomoidea</taxon>
        <taxon>Isotomidae</taxon>
        <taxon>Proisotominae</taxon>
        <taxon>Folsomia</taxon>
    </lineage>
</organism>
<dbReference type="Pfam" id="PF00787">
    <property type="entry name" value="PX"/>
    <property type="match status" value="1"/>
</dbReference>
<dbReference type="OrthoDB" id="14911at2759"/>
<evidence type="ECO:0000259" key="10">
    <source>
        <dbReference type="PROSITE" id="PS50195"/>
    </source>
</evidence>
<dbReference type="Pfam" id="PF00614">
    <property type="entry name" value="PLDc"/>
    <property type="match status" value="1"/>
</dbReference>
<proteinExistence type="inferred from homology"/>
<dbReference type="GO" id="GO:0004630">
    <property type="term" value="F:phospholipase D activity"/>
    <property type="evidence" value="ECO:0007669"/>
    <property type="project" value="UniProtKB-UniRule"/>
</dbReference>
<dbReference type="CDD" id="cd01254">
    <property type="entry name" value="PH_PLD"/>
    <property type="match status" value="1"/>
</dbReference>
<dbReference type="InterPro" id="IPR036871">
    <property type="entry name" value="PX_dom_sf"/>
</dbReference>
<dbReference type="STRING" id="158441.A0A226DFH2"/>
<evidence type="ECO:0000313" key="12">
    <source>
        <dbReference type="Proteomes" id="UP000198287"/>
    </source>
</evidence>
<feature type="compositionally biased region" description="Basic and acidic residues" evidence="8">
    <location>
        <begin position="676"/>
        <end position="685"/>
    </location>
</feature>
<feature type="region of interest" description="Disordered" evidence="8">
    <location>
        <begin position="1"/>
        <end position="41"/>
    </location>
</feature>
<feature type="compositionally biased region" description="Polar residues" evidence="8">
    <location>
        <begin position="738"/>
        <end position="749"/>
    </location>
</feature>
<evidence type="ECO:0000256" key="3">
    <source>
        <dbReference type="ARBA" id="ARBA00022737"/>
    </source>
</evidence>
<dbReference type="GO" id="GO:0009395">
    <property type="term" value="P:phospholipid catabolic process"/>
    <property type="evidence" value="ECO:0007669"/>
    <property type="project" value="TreeGrafter"/>
</dbReference>
<dbReference type="PIRSF" id="PIRSF009376">
    <property type="entry name" value="Phospholipase_D_euk"/>
    <property type="match status" value="1"/>
</dbReference>
<dbReference type="EMBL" id="LNIX01000020">
    <property type="protein sequence ID" value="OXA43953.1"/>
    <property type="molecule type" value="Genomic_DNA"/>
</dbReference>
<evidence type="ECO:0000256" key="7">
    <source>
        <dbReference type="PIRNR" id="PIRNR009376"/>
    </source>
</evidence>
<feature type="domain" description="PX" evidence="10">
    <location>
        <begin position="86"/>
        <end position="226"/>
    </location>
</feature>
<feature type="compositionally biased region" description="Acidic residues" evidence="8">
    <location>
        <begin position="23"/>
        <end position="36"/>
    </location>
</feature>
<comment type="similarity">
    <text evidence="2 7">Belongs to the phospholipase D family.</text>
</comment>
<dbReference type="GO" id="GO:0060627">
    <property type="term" value="P:regulation of vesicle-mediated transport"/>
    <property type="evidence" value="ECO:0007669"/>
    <property type="project" value="TreeGrafter"/>
</dbReference>
<protein>
    <recommendedName>
        <fullName evidence="7">Phospholipase</fullName>
        <ecNumber evidence="7">3.1.4.4</ecNumber>
    </recommendedName>
</protein>
<dbReference type="SMART" id="SM00155">
    <property type="entry name" value="PLDc"/>
    <property type="match status" value="2"/>
</dbReference>
<evidence type="ECO:0000256" key="2">
    <source>
        <dbReference type="ARBA" id="ARBA00008664"/>
    </source>
</evidence>
<dbReference type="EC" id="3.1.4.4" evidence="7"/>
<dbReference type="SUPFAM" id="SSF64268">
    <property type="entry name" value="PX domain"/>
    <property type="match status" value="1"/>
</dbReference>
<evidence type="ECO:0000256" key="4">
    <source>
        <dbReference type="ARBA" id="ARBA00022801"/>
    </source>
</evidence>
<feature type="domain" description="PLD phosphodiesterase" evidence="9">
    <location>
        <begin position="482"/>
        <end position="509"/>
    </location>
</feature>
<dbReference type="GO" id="GO:0006654">
    <property type="term" value="P:phosphatidic acid biosynthetic process"/>
    <property type="evidence" value="ECO:0007669"/>
    <property type="project" value="InterPro"/>
</dbReference>
<dbReference type="Gene3D" id="3.30.870.10">
    <property type="entry name" value="Endonuclease Chain A"/>
    <property type="match status" value="3"/>
</dbReference>
<dbReference type="Pfam" id="PF13091">
    <property type="entry name" value="PLDc_2"/>
    <property type="match status" value="1"/>
</dbReference>
<dbReference type="AlphaFoldDB" id="A0A226DFH2"/>
<evidence type="ECO:0000256" key="8">
    <source>
        <dbReference type="SAM" id="MobiDB-lite"/>
    </source>
</evidence>
<name>A0A226DFH2_FOLCA</name>
<evidence type="ECO:0000256" key="5">
    <source>
        <dbReference type="ARBA" id="ARBA00022963"/>
    </source>
</evidence>
<feature type="region of interest" description="Disordered" evidence="8">
    <location>
        <begin position="670"/>
        <end position="764"/>
    </location>
</feature>
<dbReference type="GO" id="GO:0035556">
    <property type="term" value="P:intracellular signal transduction"/>
    <property type="evidence" value="ECO:0007669"/>
    <property type="project" value="InterPro"/>
</dbReference>
<dbReference type="InterPro" id="IPR015679">
    <property type="entry name" value="PLipase_D_fam"/>
</dbReference>
<dbReference type="PANTHER" id="PTHR18896:SF76">
    <property type="entry name" value="PHOSPHOLIPASE"/>
    <property type="match status" value="1"/>
</dbReference>
<feature type="compositionally biased region" description="Basic residues" evidence="8">
    <location>
        <begin position="716"/>
        <end position="726"/>
    </location>
</feature>
<dbReference type="Proteomes" id="UP000198287">
    <property type="component" value="Unassembled WGS sequence"/>
</dbReference>
<dbReference type="CDD" id="cd06895">
    <property type="entry name" value="PX_PLD"/>
    <property type="match status" value="1"/>
</dbReference>
<evidence type="ECO:0000256" key="6">
    <source>
        <dbReference type="ARBA" id="ARBA00023098"/>
    </source>
</evidence>
<dbReference type="PROSITE" id="PS50195">
    <property type="entry name" value="PX"/>
    <property type="match status" value="1"/>
</dbReference>
<dbReference type="FunFam" id="3.30.870.10:FF:000011">
    <property type="entry name" value="Phospholipase"/>
    <property type="match status" value="1"/>
</dbReference>
<dbReference type="InterPro" id="IPR025202">
    <property type="entry name" value="PLD-like_dom"/>
</dbReference>
<dbReference type="FunFam" id="3.30.870.10:FF:000036">
    <property type="entry name" value="Phospholipase"/>
    <property type="match status" value="1"/>
</dbReference>
<feature type="compositionally biased region" description="Gly residues" evidence="8">
    <location>
        <begin position="1"/>
        <end position="19"/>
    </location>
</feature>
<gene>
    <name evidence="11" type="ORF">Fcan01_21109</name>
</gene>
<dbReference type="SUPFAM" id="SSF50729">
    <property type="entry name" value="PH domain-like"/>
    <property type="match status" value="1"/>
</dbReference>
<comment type="caution">
    <text evidence="11">The sequence shown here is derived from an EMBL/GenBank/DDBJ whole genome shotgun (WGS) entry which is preliminary data.</text>
</comment>
<evidence type="ECO:0000259" key="9">
    <source>
        <dbReference type="PROSITE" id="PS50035"/>
    </source>
</evidence>
<evidence type="ECO:0000313" key="11">
    <source>
        <dbReference type="EMBL" id="OXA43953.1"/>
    </source>
</evidence>
<dbReference type="PANTHER" id="PTHR18896">
    <property type="entry name" value="PHOSPHOLIPASE D"/>
    <property type="match status" value="1"/>
</dbReference>
<dbReference type="PROSITE" id="PS50035">
    <property type="entry name" value="PLD"/>
    <property type="match status" value="2"/>
</dbReference>
<dbReference type="SMART" id="SM00312">
    <property type="entry name" value="PX"/>
    <property type="match status" value="1"/>
</dbReference>
<dbReference type="SUPFAM" id="SSF56024">
    <property type="entry name" value="Phospholipase D/nuclease"/>
    <property type="match status" value="3"/>
</dbReference>
<comment type="catalytic activity">
    <reaction evidence="1 7">
        <text>a 1,2-diacyl-sn-glycero-3-phosphocholine + H2O = a 1,2-diacyl-sn-glycero-3-phosphate + choline + H(+)</text>
        <dbReference type="Rhea" id="RHEA:14445"/>
        <dbReference type="ChEBI" id="CHEBI:15354"/>
        <dbReference type="ChEBI" id="CHEBI:15377"/>
        <dbReference type="ChEBI" id="CHEBI:15378"/>
        <dbReference type="ChEBI" id="CHEBI:57643"/>
        <dbReference type="ChEBI" id="CHEBI:58608"/>
        <dbReference type="EC" id="3.1.4.4"/>
    </reaction>
</comment>
<keyword evidence="3" id="KW-0677">Repeat</keyword>
<dbReference type="OMA" id="EWRLDQI"/>
<reference evidence="11 12" key="1">
    <citation type="submission" date="2015-12" db="EMBL/GenBank/DDBJ databases">
        <title>The genome of Folsomia candida.</title>
        <authorList>
            <person name="Faddeeva A."/>
            <person name="Derks M.F."/>
            <person name="Anvar Y."/>
            <person name="Smit S."/>
            <person name="Van Straalen N."/>
            <person name="Roelofs D."/>
        </authorList>
    </citation>
    <scope>NUCLEOTIDE SEQUENCE [LARGE SCALE GENOMIC DNA]</scope>
    <source>
        <strain evidence="11 12">VU population</strain>
        <tissue evidence="11">Whole body</tissue>
    </source>
</reference>
<sequence length="1230" mass="139178">MANNNPGGGGGGEGAGGPAGVDSEFEELDFPEDDGAETERDSVLVTPQNRWKKLAKEGLVIPYASVHEEPRSFKTPQRKCFIPGRPVEVKIIDVERTASTHFLNANLYVIQLKHGDHVWTIKRRYKHFQHLHQQLMLYRVTLSVPFPSRTHRERRTTYKSSLERDEGGRSKGLPRFPKRPEALVAVDHLQERREALEEYLQNLMQIRAFRNHHETLEFLEVSHLSFVHGLGMKGKEALVLKRTGTTQNQRCAWCCSCPCFGFAKLCGVWCGQWQRRWLIAKDTFVAYVRPKDGRLHCVMLFDNDFEVASAMYDVEHGIVISNLSRRLVVKCWTKRKAKEWLEHLRKLMSTEVARGFIGENRFLSFAPIRSSCDASWFVDGSSYMSTVADAMEAAHDEIYISDWWLSPEIYMKRPIVEGERWRLDKILQRKAKQGVKVFVLLYKEVSMALGINSYYSKQTLVHAASENIKVLRHPDHASAGILLWAHHEKLVIVDQTYAFVGGIDICYGRWDDHRHRLTDLGSVSNQTHQGMRLKITSSQPAGLANASLMQLAKATNMVTIGTLVDRLSPAPTPGILEQMEQLPAIDDEVDHVEAINGNVQSDGTAEINVNFTSDKTPEIRLNGAGEAGYPLGESESVESMSKMMVDEDGTPLKGETPPTGRRAQLLRKMTTATKGLKSEGKEWIHRIRRKGSAGGSSSSSESDAEDGATAKEGKTRRFRMTRKKKPSKEAGDEADGAQASSEANSPQQQSEKKKVEAKSKKKKAVNQYANTTMFSDSMGLQGSSKLWIGKDYTNFIVKDFADLDSPFTDLVDRSTTPRMPWHDIALYVQGSAARDVARHFIQRWNAAKQEKARMNESYPCLIPRSYDFKNDNVPPIFPHRVKMSRTTCQVLRSVSQWSAGVQIVEDSIQQAYIDAIQKAQHYVYIENQFFITLAQANANVQNRIGEALLGRILQAHREKKPFRVFVVIPLLPGFEGEVGTSRGVAIHAIVHWNYSSICRGPDSLFERLKREGVETPDEYITFHGLRTWSELHGDLVTELIYVHSKLLIVDDNLVICGSANINDRSMLGKRDSEVALIVQDEEFVQSVMNGVEYKAGKFGLTLRLQLFREHLGLLDKPEVDIRDAVSEKFYRNLWQDTAKLNTEIYDEVKNSSKNNTVFHVMPTDLCETFAQLQTYQTTHNMTVTDATRARTLLKDTRGYLVQLPLKFLCQENLLPPSATREALMPTQLWT</sequence>
<dbReference type="InterPro" id="IPR001736">
    <property type="entry name" value="PLipase_D/transphosphatidylase"/>
</dbReference>
<dbReference type="Gene3D" id="3.30.1520.10">
    <property type="entry name" value="Phox-like domain"/>
    <property type="match status" value="1"/>
</dbReference>
<evidence type="ECO:0000256" key="1">
    <source>
        <dbReference type="ARBA" id="ARBA00000798"/>
    </source>
</evidence>
<feature type="region of interest" description="Disordered" evidence="8">
    <location>
        <begin position="151"/>
        <end position="173"/>
    </location>
</feature>
<keyword evidence="5 7" id="KW-0442">Lipid degradation</keyword>
<dbReference type="CDD" id="cd09141">
    <property type="entry name" value="PLDc_vPLD1_2_yPLD_like_2"/>
    <property type="match status" value="1"/>
</dbReference>
<dbReference type="InterPro" id="IPR001683">
    <property type="entry name" value="PX_dom"/>
</dbReference>